<dbReference type="EMBL" id="CP035033">
    <property type="protein sequence ID" value="QAB14756.1"/>
    <property type="molecule type" value="Genomic_DNA"/>
</dbReference>
<accession>A0A410H1G9</accession>
<protein>
    <submittedName>
        <fullName evidence="9">TolC family protein</fullName>
    </submittedName>
</protein>
<dbReference type="RefSeq" id="WP_128384452.1">
    <property type="nucleotide sequence ID" value="NZ_CP035033.1"/>
</dbReference>
<dbReference type="AlphaFoldDB" id="A0A410H1G9"/>
<keyword evidence="10" id="KW-1185">Reference proteome</keyword>
<evidence type="ECO:0000313" key="9">
    <source>
        <dbReference type="EMBL" id="QAB14756.1"/>
    </source>
</evidence>
<dbReference type="GO" id="GO:0009279">
    <property type="term" value="C:cell outer membrane"/>
    <property type="evidence" value="ECO:0007669"/>
    <property type="project" value="UniProtKB-SubCell"/>
</dbReference>
<comment type="subcellular location">
    <subcellularLocation>
        <location evidence="1">Cell outer membrane</location>
    </subcellularLocation>
</comment>
<evidence type="ECO:0000256" key="3">
    <source>
        <dbReference type="ARBA" id="ARBA00022448"/>
    </source>
</evidence>
<organism evidence="9 10">
    <name type="scientific">Hydrogenovibrio thermophilus</name>
    <dbReference type="NCBI Taxonomy" id="265883"/>
    <lineage>
        <taxon>Bacteria</taxon>
        <taxon>Pseudomonadati</taxon>
        <taxon>Pseudomonadota</taxon>
        <taxon>Gammaproteobacteria</taxon>
        <taxon>Thiotrichales</taxon>
        <taxon>Piscirickettsiaceae</taxon>
        <taxon>Hydrogenovibrio</taxon>
    </lineage>
</organism>
<keyword evidence="6" id="KW-0472">Membrane</keyword>
<evidence type="ECO:0000256" key="7">
    <source>
        <dbReference type="ARBA" id="ARBA00023237"/>
    </source>
</evidence>
<dbReference type="PANTHER" id="PTHR30026">
    <property type="entry name" value="OUTER MEMBRANE PROTEIN TOLC"/>
    <property type="match status" value="1"/>
</dbReference>
<dbReference type="GO" id="GO:0015288">
    <property type="term" value="F:porin activity"/>
    <property type="evidence" value="ECO:0007669"/>
    <property type="project" value="TreeGrafter"/>
</dbReference>
<proteinExistence type="inferred from homology"/>
<dbReference type="Pfam" id="PF02321">
    <property type="entry name" value="OEP"/>
    <property type="match status" value="2"/>
</dbReference>
<comment type="similarity">
    <text evidence="2">Belongs to the outer membrane factor (OMF) (TC 1.B.17) family.</text>
</comment>
<evidence type="ECO:0000256" key="5">
    <source>
        <dbReference type="ARBA" id="ARBA00022692"/>
    </source>
</evidence>
<keyword evidence="4" id="KW-1134">Transmembrane beta strand</keyword>
<evidence type="ECO:0000256" key="4">
    <source>
        <dbReference type="ARBA" id="ARBA00022452"/>
    </source>
</evidence>
<gene>
    <name evidence="9" type="ORF">EPV75_03235</name>
</gene>
<reference evidence="9 10" key="1">
    <citation type="journal article" date="2018" name="Environ. Microbiol.">
        <title>Genomes of ubiquitous marine and hypersaline Hydrogenovibrio, Thiomicrorhabdus and Thiomicrospira spp. encode a diversity of mechanisms to sustain chemolithoautotrophy in heterogeneous environments.</title>
        <authorList>
            <person name="Scott K.M."/>
            <person name="Williams J."/>
            <person name="Porter C.M.B."/>
            <person name="Russel S."/>
            <person name="Harmer T.L."/>
            <person name="Paul J.H."/>
            <person name="Antonen K.M."/>
            <person name="Bridges M.K."/>
            <person name="Camper G.J."/>
            <person name="Campla C.K."/>
            <person name="Casella L.G."/>
            <person name="Chase E."/>
            <person name="Conrad J.W."/>
            <person name="Cruz M.C."/>
            <person name="Dunlap D.S."/>
            <person name="Duran L."/>
            <person name="Fahsbender E.M."/>
            <person name="Goldsmith D.B."/>
            <person name="Keeley R.F."/>
            <person name="Kondoff M.R."/>
            <person name="Kussy B.I."/>
            <person name="Lane M.K."/>
            <person name="Lawler S."/>
            <person name="Leigh B.A."/>
            <person name="Lewis C."/>
            <person name="Lostal L.M."/>
            <person name="Marking D."/>
            <person name="Mancera P.A."/>
            <person name="McClenthan E.C."/>
            <person name="McIntyre E.A."/>
            <person name="Mine J.A."/>
            <person name="Modi S."/>
            <person name="Moore B.D."/>
            <person name="Morgan W.A."/>
            <person name="Nelson K.M."/>
            <person name="Nguyen K.N."/>
            <person name="Ogburn N."/>
            <person name="Parrino D.G."/>
            <person name="Pedapudi A.D."/>
            <person name="Pelham R.P."/>
            <person name="Preece A.M."/>
            <person name="Rampersad E.A."/>
            <person name="Richardson J.C."/>
            <person name="Rodgers C.M."/>
            <person name="Schaffer B.L."/>
            <person name="Sheridan N.E."/>
            <person name="Solone M.R."/>
            <person name="Staley Z.R."/>
            <person name="Tabuchi M."/>
            <person name="Waide R.J."/>
            <person name="Wanjugi P.W."/>
            <person name="Young S."/>
            <person name="Clum A."/>
            <person name="Daum C."/>
            <person name="Huntemann M."/>
            <person name="Ivanova N."/>
            <person name="Kyrpides N."/>
            <person name="Mikhailova N."/>
            <person name="Palaniappan K."/>
            <person name="Pillay M."/>
            <person name="Reddy T.B.K."/>
            <person name="Shapiro N."/>
            <person name="Stamatis D."/>
            <person name="Varghese N."/>
            <person name="Woyke T."/>
            <person name="Boden R."/>
            <person name="Freyermuth S.K."/>
            <person name="Kerfeld C.A."/>
        </authorList>
    </citation>
    <scope>NUCLEOTIDE SEQUENCE [LARGE SCALE GENOMIC DNA]</scope>
    <source>
        <strain evidence="9 10">JR-2</strain>
    </source>
</reference>
<keyword evidence="8" id="KW-0732">Signal</keyword>
<dbReference type="GO" id="GO:0015562">
    <property type="term" value="F:efflux transmembrane transporter activity"/>
    <property type="evidence" value="ECO:0007669"/>
    <property type="project" value="InterPro"/>
</dbReference>
<name>A0A410H1G9_9GAMM</name>
<keyword evidence="3" id="KW-0813">Transport</keyword>
<dbReference type="InterPro" id="IPR003423">
    <property type="entry name" value="OMP_efflux"/>
</dbReference>
<keyword evidence="5" id="KW-0812">Transmembrane</keyword>
<dbReference type="SUPFAM" id="SSF56954">
    <property type="entry name" value="Outer membrane efflux proteins (OEP)"/>
    <property type="match status" value="1"/>
</dbReference>
<evidence type="ECO:0000256" key="6">
    <source>
        <dbReference type="ARBA" id="ARBA00023136"/>
    </source>
</evidence>
<evidence type="ECO:0000256" key="8">
    <source>
        <dbReference type="SAM" id="SignalP"/>
    </source>
</evidence>
<evidence type="ECO:0000256" key="1">
    <source>
        <dbReference type="ARBA" id="ARBA00004442"/>
    </source>
</evidence>
<dbReference type="Gene3D" id="1.20.1600.10">
    <property type="entry name" value="Outer membrane efflux proteins (OEP)"/>
    <property type="match status" value="1"/>
</dbReference>
<dbReference type="InterPro" id="IPR051906">
    <property type="entry name" value="TolC-like"/>
</dbReference>
<dbReference type="Proteomes" id="UP000285478">
    <property type="component" value="Chromosome"/>
</dbReference>
<sequence length="456" mass="52349">MRLNPLRFTIRGVLVLTALLPHTVLAADDAAVNAAQTTGPVAEQVTAPVHPAQDLPEPLTLESVMGLPENVSPQVMRAKARHAQAQARYNLQETDDNFELDLIGRLGWREYDFQTEDNHLFGLHLGKELYDFGRNDAALEAEQRLTAAQNELYQDQKIQFQIRLMQAYFNIILADFQYRIENEAMAVAYIAMDKAEDRHELKQLSDVEYLKLQSDYEKLLVKRTRASYEQRRTRTNLANLVGRPDALPDKLRFPSLDSVTSRELEELSVYQQQALANNLHLKNLKLTLQAAESRLNGESLEDMPVFRVDALGGYSSNYAYGREGRWRFDLTMDYPLYDGGVRSAKVSEARAEVQAIQAEIHQYQQSLRDQVADLYFKLQMAEAEKKQNKVFGEYSEIYLDYSRALYENESTTDLGDSMVRLSEANYQVIAQQFRQTLHWAQLDYLIGKPVQLETYQ</sequence>
<dbReference type="GO" id="GO:1990281">
    <property type="term" value="C:efflux pump complex"/>
    <property type="evidence" value="ECO:0007669"/>
    <property type="project" value="TreeGrafter"/>
</dbReference>
<feature type="signal peptide" evidence="8">
    <location>
        <begin position="1"/>
        <end position="26"/>
    </location>
</feature>
<keyword evidence="7" id="KW-0998">Cell outer membrane</keyword>
<evidence type="ECO:0000256" key="2">
    <source>
        <dbReference type="ARBA" id="ARBA00007613"/>
    </source>
</evidence>
<dbReference type="KEGG" id="htr:EPV75_03235"/>
<evidence type="ECO:0000313" key="10">
    <source>
        <dbReference type="Proteomes" id="UP000285478"/>
    </source>
</evidence>
<dbReference type="PANTHER" id="PTHR30026:SF20">
    <property type="entry name" value="OUTER MEMBRANE PROTEIN TOLC"/>
    <property type="match status" value="1"/>
</dbReference>
<feature type="chain" id="PRO_5019170769" evidence="8">
    <location>
        <begin position="27"/>
        <end position="456"/>
    </location>
</feature>